<dbReference type="GO" id="GO:0004497">
    <property type="term" value="F:monooxygenase activity"/>
    <property type="evidence" value="ECO:0007669"/>
    <property type="project" value="UniProtKB-KW"/>
</dbReference>
<dbReference type="EMBL" id="FOFT01000017">
    <property type="protein sequence ID" value="SES49020.1"/>
    <property type="molecule type" value="Genomic_DNA"/>
</dbReference>
<dbReference type="InterPro" id="IPR050816">
    <property type="entry name" value="Flavin-dep_Halogenase_NPB"/>
</dbReference>
<dbReference type="RefSeq" id="WP_090071600.1">
    <property type="nucleotide sequence ID" value="NZ_FOFT01000017.1"/>
</dbReference>
<dbReference type="SUPFAM" id="SSF51905">
    <property type="entry name" value="FAD/NAD(P)-binding domain"/>
    <property type="match status" value="1"/>
</dbReference>
<evidence type="ECO:0000313" key="4">
    <source>
        <dbReference type="EMBL" id="SES49020.1"/>
    </source>
</evidence>
<protein>
    <submittedName>
        <fullName evidence="4">FADH2 O2-dependent halogenase</fullName>
    </submittedName>
</protein>
<dbReference type="OrthoDB" id="103324at2"/>
<keyword evidence="1" id="KW-0560">Oxidoreductase</keyword>
<dbReference type="InterPro" id="IPR036188">
    <property type="entry name" value="FAD/NAD-bd_sf"/>
</dbReference>
<dbReference type="PRINTS" id="PR00420">
    <property type="entry name" value="RNGMNOXGNASE"/>
</dbReference>
<organism evidence="4 5">
    <name type="scientific">Lentzea flaviverrucosa</name>
    <dbReference type="NCBI Taxonomy" id="200379"/>
    <lineage>
        <taxon>Bacteria</taxon>
        <taxon>Bacillati</taxon>
        <taxon>Actinomycetota</taxon>
        <taxon>Actinomycetes</taxon>
        <taxon>Pseudonocardiales</taxon>
        <taxon>Pseudonocardiaceae</taxon>
        <taxon>Lentzea</taxon>
    </lineage>
</organism>
<sequence>MIDEQDDETYDYDYDVGIIGGGPAGSTLACYLAKAGMSVAVFESEFFPREHVGESLLPTIIPVLHDIGAIDKIENCSFARKYGAAWISSHSSPAGTTEFCANSREFGVAELAYGEPNQPGVDRGYSWHVDRSQFDLILLKHAEDLGAEICEGVRVSRVDFAESDKPLLEVKVGGLRVDIPVRMVVDASGRQTLLGDQLELKVNEPAFDQCAVHTWFEDLDQVSLERRPLYADYTQVHFLPQEETWVWQIPITRTITSIGAVTQKRRFKADMDDSEGFFWKAVNGCPGLPEALGKAKRIRKFMSEDDCRYSMQEISGDGRLLVGDAASFVDPIFSSGVSFAMISARLAAKTIVAAHHAGDFAKARFDDYVSTLQRGMRISNDFSSMYYRLNVLFNVFLDDPRYRDDVIRMLQGDVFDMGESVALTAMKKYIAARDPQRR</sequence>
<dbReference type="PANTHER" id="PTHR43747:SF5">
    <property type="entry name" value="FAD-BINDING DOMAIN-CONTAINING PROTEIN"/>
    <property type="match status" value="1"/>
</dbReference>
<comment type="similarity">
    <text evidence="3">Belongs to the flavin-dependent halogenase family. Bacterial tryptophan halogenase subfamily.</text>
</comment>
<keyword evidence="2" id="KW-0503">Monooxygenase</keyword>
<keyword evidence="5" id="KW-1185">Reference proteome</keyword>
<dbReference type="Gene3D" id="3.50.50.60">
    <property type="entry name" value="FAD/NAD(P)-binding domain"/>
    <property type="match status" value="1"/>
</dbReference>
<evidence type="ECO:0000256" key="2">
    <source>
        <dbReference type="ARBA" id="ARBA00023033"/>
    </source>
</evidence>
<evidence type="ECO:0000256" key="1">
    <source>
        <dbReference type="ARBA" id="ARBA00023002"/>
    </source>
</evidence>
<evidence type="ECO:0000313" key="5">
    <source>
        <dbReference type="Proteomes" id="UP000199028"/>
    </source>
</evidence>
<dbReference type="Pfam" id="PF04820">
    <property type="entry name" value="Trp_halogenase"/>
    <property type="match status" value="2"/>
</dbReference>
<accession>A0A1H9XS93</accession>
<dbReference type="InterPro" id="IPR006905">
    <property type="entry name" value="Flavin_halogenase"/>
</dbReference>
<reference evidence="5" key="1">
    <citation type="submission" date="2016-10" db="EMBL/GenBank/DDBJ databases">
        <authorList>
            <person name="Varghese N."/>
            <person name="Submissions S."/>
        </authorList>
    </citation>
    <scope>NUCLEOTIDE SEQUENCE [LARGE SCALE GENOMIC DNA]</scope>
    <source>
        <strain evidence="5">CGMCC 4.578</strain>
    </source>
</reference>
<name>A0A1H9XS93_9PSEU</name>
<dbReference type="Proteomes" id="UP000199028">
    <property type="component" value="Unassembled WGS sequence"/>
</dbReference>
<evidence type="ECO:0000256" key="3">
    <source>
        <dbReference type="ARBA" id="ARBA00038396"/>
    </source>
</evidence>
<dbReference type="PANTHER" id="PTHR43747">
    <property type="entry name" value="FAD-BINDING PROTEIN"/>
    <property type="match status" value="1"/>
</dbReference>
<dbReference type="AlphaFoldDB" id="A0A1H9XS93"/>
<proteinExistence type="inferred from homology"/>
<gene>
    <name evidence="4" type="ORF">SAMN05216195_11742</name>
</gene>